<dbReference type="PANTHER" id="PTHR32108">
    <property type="entry name" value="DNA-DIRECTED RNA POLYMERASE SUBUNIT ALPHA"/>
    <property type="match status" value="1"/>
</dbReference>
<keyword evidence="3" id="KW-1185">Reference proteome</keyword>
<dbReference type="AlphaFoldDB" id="A0A371HE43"/>
<gene>
    <name evidence="2" type="ORF">CR513_15687</name>
</gene>
<organism evidence="2 3">
    <name type="scientific">Mucuna pruriens</name>
    <name type="common">Velvet bean</name>
    <name type="synonym">Dolichos pruriens</name>
    <dbReference type="NCBI Taxonomy" id="157652"/>
    <lineage>
        <taxon>Eukaryota</taxon>
        <taxon>Viridiplantae</taxon>
        <taxon>Streptophyta</taxon>
        <taxon>Embryophyta</taxon>
        <taxon>Tracheophyta</taxon>
        <taxon>Spermatophyta</taxon>
        <taxon>Magnoliopsida</taxon>
        <taxon>eudicotyledons</taxon>
        <taxon>Gunneridae</taxon>
        <taxon>Pentapetalae</taxon>
        <taxon>rosids</taxon>
        <taxon>fabids</taxon>
        <taxon>Fabales</taxon>
        <taxon>Fabaceae</taxon>
        <taxon>Papilionoideae</taxon>
        <taxon>50 kb inversion clade</taxon>
        <taxon>NPAAA clade</taxon>
        <taxon>indigoferoid/millettioid clade</taxon>
        <taxon>Phaseoleae</taxon>
        <taxon>Mucuna</taxon>
    </lineage>
</organism>
<dbReference type="Proteomes" id="UP000257109">
    <property type="component" value="Unassembled WGS sequence"/>
</dbReference>
<feature type="non-terminal residue" evidence="2">
    <location>
        <position position="1"/>
    </location>
</feature>
<evidence type="ECO:0000256" key="1">
    <source>
        <dbReference type="SAM" id="MobiDB-lite"/>
    </source>
</evidence>
<comment type="caution">
    <text evidence="2">The sequence shown here is derived from an EMBL/GenBank/DDBJ whole genome shotgun (WGS) entry which is preliminary data.</text>
</comment>
<feature type="region of interest" description="Disordered" evidence="1">
    <location>
        <begin position="185"/>
        <end position="206"/>
    </location>
</feature>
<evidence type="ECO:0000313" key="2">
    <source>
        <dbReference type="EMBL" id="RDY01050.1"/>
    </source>
</evidence>
<dbReference type="EMBL" id="QJKJ01002851">
    <property type="protein sequence ID" value="RDY01050.1"/>
    <property type="molecule type" value="Genomic_DNA"/>
</dbReference>
<protein>
    <recommendedName>
        <fullName evidence="4">Retrotransposon gag domain-containing protein</fullName>
    </recommendedName>
</protein>
<evidence type="ECO:0008006" key="4">
    <source>
        <dbReference type="Google" id="ProtNLM"/>
    </source>
</evidence>
<proteinExistence type="predicted"/>
<evidence type="ECO:0000313" key="3">
    <source>
        <dbReference type="Proteomes" id="UP000257109"/>
    </source>
</evidence>
<dbReference type="OrthoDB" id="1724165at2759"/>
<accession>A0A371HE43</accession>
<sequence>MPLDHSRLQNLSKKESEGFKDYAQRWRELVAQVKPPLTEKEIVSMFIETLPSSFYDKAVGIVVSNFVDLVTVGERIESGLKRGRITSNLTSPGMGEAQAPHRLCSVSPRWRVFTPIPMTYIALFPQLLQKRMTIMVPMKPMEPPYSQSYDPNTKCDYHANVIGHSAERCWALKHNGGWLNFKETGPSVNMNPIPPHGGPSVNTLSH</sequence>
<reference evidence="2" key="1">
    <citation type="submission" date="2018-05" db="EMBL/GenBank/DDBJ databases">
        <title>Draft genome of Mucuna pruriens seed.</title>
        <authorList>
            <person name="Nnadi N.E."/>
            <person name="Vos R."/>
            <person name="Hasami M.H."/>
            <person name="Devisetty U.K."/>
            <person name="Aguiy J.C."/>
        </authorList>
    </citation>
    <scope>NUCLEOTIDE SEQUENCE [LARGE SCALE GENOMIC DNA]</scope>
    <source>
        <strain evidence="2">JCA_2017</strain>
    </source>
</reference>
<name>A0A371HE43_MUCPR</name>
<dbReference type="PANTHER" id="PTHR32108:SF9">
    <property type="entry name" value="REVERSE TRANSCRIPTASE RNASE H-LIKE DOMAIN-CONTAINING PROTEIN"/>
    <property type="match status" value="1"/>
</dbReference>